<keyword evidence="3 6" id="KW-0812">Transmembrane</keyword>
<dbReference type="Pfam" id="PF01925">
    <property type="entry name" value="TauE"/>
    <property type="match status" value="1"/>
</dbReference>
<keyword evidence="6" id="KW-1003">Cell membrane</keyword>
<evidence type="ECO:0000256" key="5">
    <source>
        <dbReference type="ARBA" id="ARBA00023136"/>
    </source>
</evidence>
<reference evidence="8" key="1">
    <citation type="submission" date="2017-04" db="EMBL/GenBank/DDBJ databases">
        <authorList>
            <person name="Varghese N."/>
            <person name="Submissions S."/>
        </authorList>
    </citation>
    <scope>NUCLEOTIDE SEQUENCE [LARGE SCALE GENOMIC DNA]</scope>
    <source>
        <strain evidence="8">DSM 23072</strain>
    </source>
</reference>
<dbReference type="PANTHER" id="PTHR43483:SF3">
    <property type="entry name" value="MEMBRANE TRANSPORTER PROTEIN HI_0806-RELATED"/>
    <property type="match status" value="1"/>
</dbReference>
<name>A0A1W1UNW3_9PAST</name>
<dbReference type="GO" id="GO:0005886">
    <property type="term" value="C:plasma membrane"/>
    <property type="evidence" value="ECO:0007669"/>
    <property type="project" value="UniProtKB-SubCell"/>
</dbReference>
<dbReference type="PANTHER" id="PTHR43483">
    <property type="entry name" value="MEMBRANE TRANSPORTER PROTEIN HI_0806-RELATED"/>
    <property type="match status" value="1"/>
</dbReference>
<dbReference type="EMBL" id="FWWV01000010">
    <property type="protein sequence ID" value="SMB82818.1"/>
    <property type="molecule type" value="Genomic_DNA"/>
</dbReference>
<accession>A0A1W1UNW3</accession>
<feature type="transmembrane region" description="Helical" evidence="6">
    <location>
        <begin position="147"/>
        <end position="167"/>
    </location>
</feature>
<dbReference type="Proteomes" id="UP000192408">
    <property type="component" value="Unassembled WGS sequence"/>
</dbReference>
<gene>
    <name evidence="7" type="ORF">SAMN05660772_02168</name>
</gene>
<dbReference type="AlphaFoldDB" id="A0A1W1UNW3"/>
<feature type="transmembrane region" description="Helical" evidence="6">
    <location>
        <begin position="81"/>
        <end position="100"/>
    </location>
</feature>
<feature type="transmembrane region" description="Helical" evidence="6">
    <location>
        <begin position="179"/>
        <end position="201"/>
    </location>
</feature>
<organism evidence="7 8">
    <name type="scientific">Pasteurella testudinis DSM 23072</name>
    <dbReference type="NCBI Taxonomy" id="1122938"/>
    <lineage>
        <taxon>Bacteria</taxon>
        <taxon>Pseudomonadati</taxon>
        <taxon>Pseudomonadota</taxon>
        <taxon>Gammaproteobacteria</taxon>
        <taxon>Pasteurellales</taxon>
        <taxon>Pasteurellaceae</taxon>
        <taxon>Pasteurella</taxon>
    </lineage>
</organism>
<dbReference type="STRING" id="1122938.SAMN05660772_02168"/>
<evidence type="ECO:0000256" key="2">
    <source>
        <dbReference type="ARBA" id="ARBA00009142"/>
    </source>
</evidence>
<evidence type="ECO:0000313" key="7">
    <source>
        <dbReference type="EMBL" id="SMB82818.1"/>
    </source>
</evidence>
<feature type="transmembrane region" description="Helical" evidence="6">
    <location>
        <begin position="107"/>
        <end position="127"/>
    </location>
</feature>
<dbReference type="InterPro" id="IPR002781">
    <property type="entry name" value="TM_pro_TauE-like"/>
</dbReference>
<keyword evidence="5 6" id="KW-0472">Membrane</keyword>
<evidence type="ECO:0000256" key="6">
    <source>
        <dbReference type="RuleBase" id="RU363041"/>
    </source>
</evidence>
<feature type="transmembrane region" description="Helical" evidence="6">
    <location>
        <begin position="213"/>
        <end position="232"/>
    </location>
</feature>
<evidence type="ECO:0000256" key="4">
    <source>
        <dbReference type="ARBA" id="ARBA00022989"/>
    </source>
</evidence>
<dbReference type="RefSeq" id="WP_084256644.1">
    <property type="nucleotide sequence ID" value="NZ_FWWV01000010.1"/>
</dbReference>
<keyword evidence="4 6" id="KW-1133">Transmembrane helix</keyword>
<comment type="subcellular location">
    <subcellularLocation>
        <location evidence="6">Cell membrane</location>
        <topology evidence="6">Multi-pass membrane protein</topology>
    </subcellularLocation>
    <subcellularLocation>
        <location evidence="1">Membrane</location>
        <topology evidence="1">Multi-pass membrane protein</topology>
    </subcellularLocation>
</comment>
<evidence type="ECO:0000256" key="3">
    <source>
        <dbReference type="ARBA" id="ARBA00022692"/>
    </source>
</evidence>
<feature type="transmembrane region" description="Helical" evidence="6">
    <location>
        <begin position="50"/>
        <end position="69"/>
    </location>
</feature>
<evidence type="ECO:0000256" key="1">
    <source>
        <dbReference type="ARBA" id="ARBA00004141"/>
    </source>
</evidence>
<keyword evidence="8" id="KW-1185">Reference proteome</keyword>
<proteinExistence type="inferred from homology"/>
<evidence type="ECO:0000313" key="8">
    <source>
        <dbReference type="Proteomes" id="UP000192408"/>
    </source>
</evidence>
<protein>
    <recommendedName>
        <fullName evidence="6">Probable membrane transporter protein</fullName>
    </recommendedName>
</protein>
<comment type="similarity">
    <text evidence="2 6">Belongs to the 4-toluene sulfonate uptake permease (TSUP) (TC 2.A.102) family.</text>
</comment>
<feature type="transmembrane region" description="Helical" evidence="6">
    <location>
        <begin position="12"/>
        <end position="38"/>
    </location>
</feature>
<sequence>MMVFVIGCLLTGALAGFLAGLFGIGGGLVIVPVLVYLLPKIGVPDALSMTVALGSSFATIVITAFSSAHRHHKLGNVDWQAAKYLIPSLMISVFIAGLFISRLPKSVTSKVFAVMVLYLAAKMVLSIKRQTGNRPLTAKNGIIGGTLIGIVSSFAGIAGGAFIVPFLNARGIEIKKAIGTSSFCGALLGLSGMISFIVSGWGLSDLPPYSIGYIYLPAVLLITLVSFFTSKLGADMTTKLPVPTLKKAFALWLCIIALKMLFT</sequence>